<dbReference type="InterPro" id="IPR055768">
    <property type="entry name" value="DUF7344"/>
</dbReference>
<dbReference type="Proteomes" id="UP001595898">
    <property type="component" value="Unassembled WGS sequence"/>
</dbReference>
<feature type="domain" description="DUF7344" evidence="2">
    <location>
        <begin position="35"/>
        <end position="113"/>
    </location>
</feature>
<organism evidence="3 4">
    <name type="scientific">Halosolutus amylolyticus</name>
    <dbReference type="NCBI Taxonomy" id="2932267"/>
    <lineage>
        <taxon>Archaea</taxon>
        <taxon>Methanobacteriati</taxon>
        <taxon>Methanobacteriota</taxon>
        <taxon>Stenosarchaea group</taxon>
        <taxon>Halobacteria</taxon>
        <taxon>Halobacteriales</taxon>
        <taxon>Natrialbaceae</taxon>
        <taxon>Halosolutus</taxon>
    </lineage>
</organism>
<dbReference type="AlphaFoldDB" id="A0ABD5PJS3"/>
<proteinExistence type="predicted"/>
<gene>
    <name evidence="3" type="ORF">ACFO5R_01775</name>
</gene>
<dbReference type="EMBL" id="JBHSFA010000002">
    <property type="protein sequence ID" value="MFC4540654.1"/>
    <property type="molecule type" value="Genomic_DNA"/>
</dbReference>
<accession>A0ABD5PJS3</accession>
<name>A0ABD5PJS3_9EURY</name>
<reference evidence="3 4" key="1">
    <citation type="journal article" date="2019" name="Int. J. Syst. Evol. Microbiol.">
        <title>The Global Catalogue of Microorganisms (GCM) 10K type strain sequencing project: providing services to taxonomists for standard genome sequencing and annotation.</title>
        <authorList>
            <consortium name="The Broad Institute Genomics Platform"/>
            <consortium name="The Broad Institute Genome Sequencing Center for Infectious Disease"/>
            <person name="Wu L."/>
            <person name="Ma J."/>
        </authorList>
    </citation>
    <scope>NUCLEOTIDE SEQUENCE [LARGE SCALE GENOMIC DNA]</scope>
    <source>
        <strain evidence="3 4">WLHS5</strain>
    </source>
</reference>
<dbReference type="Pfam" id="PF24035">
    <property type="entry name" value="DUF7344"/>
    <property type="match status" value="1"/>
</dbReference>
<dbReference type="RefSeq" id="WP_250138818.1">
    <property type="nucleotide sequence ID" value="NZ_JALIQP010000001.1"/>
</dbReference>
<evidence type="ECO:0000313" key="4">
    <source>
        <dbReference type="Proteomes" id="UP001595898"/>
    </source>
</evidence>
<comment type="caution">
    <text evidence="3">The sequence shown here is derived from an EMBL/GenBank/DDBJ whole genome shotgun (WGS) entry which is preliminary data.</text>
</comment>
<feature type="region of interest" description="Disordered" evidence="1">
    <location>
        <begin position="1"/>
        <end position="32"/>
    </location>
</feature>
<evidence type="ECO:0000313" key="3">
    <source>
        <dbReference type="EMBL" id="MFC4540654.1"/>
    </source>
</evidence>
<evidence type="ECO:0000259" key="2">
    <source>
        <dbReference type="Pfam" id="PF24035"/>
    </source>
</evidence>
<evidence type="ECO:0000256" key="1">
    <source>
        <dbReference type="SAM" id="MobiDB-lite"/>
    </source>
</evidence>
<sequence length="139" mass="15221">MTIHSDGAHPGSNRPISSSTGPVRRRSLSQDDLRRVLDSDRRRAIVRCVHTADVPITVQRLVACLADAEYDATAVTTLHELRQRVHVSLHRTHLPALESRGIVTYDRNEGVVSSGANFAAVESILDGEALLEHPAARTE</sequence>
<keyword evidence="4" id="KW-1185">Reference proteome</keyword>
<protein>
    <recommendedName>
        <fullName evidence="2">DUF7344 domain-containing protein</fullName>
    </recommendedName>
</protein>